<dbReference type="PANTHER" id="PTHR31339:SF9">
    <property type="entry name" value="PLASMIN AND FIBRONECTIN-BINDING PROTEIN A"/>
    <property type="match status" value="1"/>
</dbReference>
<dbReference type="GO" id="GO:0005975">
    <property type="term" value="P:carbohydrate metabolic process"/>
    <property type="evidence" value="ECO:0007669"/>
    <property type="project" value="InterPro"/>
</dbReference>
<dbReference type="Pfam" id="PF00295">
    <property type="entry name" value="Glyco_hydro_28"/>
    <property type="match status" value="1"/>
</dbReference>
<keyword evidence="2 4" id="KW-0378">Hydrolase</keyword>
<evidence type="ECO:0000256" key="2">
    <source>
        <dbReference type="ARBA" id="ARBA00022801"/>
    </source>
</evidence>
<dbReference type="InterPro" id="IPR012334">
    <property type="entry name" value="Pectin_lyas_fold"/>
</dbReference>
<dbReference type="AlphaFoldDB" id="A0A4Y8KZC5"/>
<evidence type="ECO:0000313" key="7">
    <source>
        <dbReference type="Proteomes" id="UP000297861"/>
    </source>
</evidence>
<comment type="caution">
    <text evidence="6">The sequence shown here is derived from an EMBL/GenBank/DDBJ whole genome shotgun (WGS) entry which is preliminary data.</text>
</comment>
<reference evidence="6 7" key="1">
    <citation type="submission" date="2019-03" db="EMBL/GenBank/DDBJ databases">
        <title>San Antonio Military Medical Center submission to MRSN (WRAIR), pending publication.</title>
        <authorList>
            <person name="Blyth D.M."/>
            <person name="Mccarthy S.L."/>
            <person name="Schall S.E."/>
            <person name="Stam J.A."/>
            <person name="Ong A.C."/>
            <person name="Mcgann P.T."/>
        </authorList>
    </citation>
    <scope>NUCLEOTIDE SEQUENCE [LARGE SCALE GENOMIC DNA]</scope>
    <source>
        <strain evidence="6 7">MRSN571793</strain>
    </source>
</reference>
<evidence type="ECO:0000256" key="1">
    <source>
        <dbReference type="ARBA" id="ARBA00008834"/>
    </source>
</evidence>
<dbReference type="PANTHER" id="PTHR31339">
    <property type="entry name" value="PECTIN LYASE-RELATED"/>
    <property type="match status" value="1"/>
</dbReference>
<dbReference type="InterPro" id="IPR051801">
    <property type="entry name" value="GH28_Enzymes"/>
</dbReference>
<dbReference type="GO" id="GO:0004650">
    <property type="term" value="F:polygalacturonase activity"/>
    <property type="evidence" value="ECO:0007669"/>
    <property type="project" value="InterPro"/>
</dbReference>
<dbReference type="EMBL" id="SOML01000008">
    <property type="protein sequence ID" value="TFD95339.1"/>
    <property type="molecule type" value="Genomic_DNA"/>
</dbReference>
<organism evidence="6 7">
    <name type="scientific">Dysgonomonas capnocytophagoides</name>
    <dbReference type="NCBI Taxonomy" id="45254"/>
    <lineage>
        <taxon>Bacteria</taxon>
        <taxon>Pseudomonadati</taxon>
        <taxon>Bacteroidota</taxon>
        <taxon>Bacteroidia</taxon>
        <taxon>Bacteroidales</taxon>
        <taxon>Dysgonomonadaceae</taxon>
        <taxon>Dysgonomonas</taxon>
    </lineage>
</organism>
<dbReference type="SMART" id="SM00710">
    <property type="entry name" value="PbH1"/>
    <property type="match status" value="5"/>
</dbReference>
<name>A0A4Y8KZC5_9BACT</name>
<gene>
    <name evidence="6" type="ORF">E2605_13040</name>
</gene>
<keyword evidence="3 4" id="KW-0326">Glycosidase</keyword>
<evidence type="ECO:0000256" key="3">
    <source>
        <dbReference type="ARBA" id="ARBA00023295"/>
    </source>
</evidence>
<accession>A0A4Y8KZC5</accession>
<dbReference type="Proteomes" id="UP000297861">
    <property type="component" value="Unassembled WGS sequence"/>
</dbReference>
<dbReference type="STRING" id="1121485.GCA_000426485_01432"/>
<dbReference type="InterPro" id="IPR011050">
    <property type="entry name" value="Pectin_lyase_fold/virulence"/>
</dbReference>
<keyword evidence="7" id="KW-1185">Reference proteome</keyword>
<comment type="similarity">
    <text evidence="1 4">Belongs to the glycosyl hydrolase 28 family.</text>
</comment>
<keyword evidence="5" id="KW-0732">Signal</keyword>
<protein>
    <submittedName>
        <fullName evidence="6">Glycoside hydrolase family 28 protein</fullName>
    </submittedName>
</protein>
<sequence>MKKYFVIAAFLLVSVYNSISAQGGQYAYLYKDLPFDMPVLNRPTFPDNKVLITDFGGIGDGIALNTEAFAKAIDALSVKGGGTLVVPQGVWLTGPIVLKSNINLHLIDRAIILFSPDKSLYPLVETVFEGLDTRRCQSPISGRNLENIAITGNGAIDGNGQVWRPLKKDKVSERFWKSATSKGGAFKRTDYWMPSAQYLHGDTISDMNVPRHLKTEAEWESVRDFLRPVMISFIECKNVFLQGVIFQNSPAWNLHPLMCENVIIDGVQVRNPSYAQNGDGLDLESCKNSIIVNSTFDVGDDGICIKSGKDEDGRRRNRPCENVIVYNCTVFKGHGGFVVGSEMSGGVRNIKVSNCQFLGTDVGLRFKSNRQRGGTVENIYISNMSMFDIPTDPLSFNLYYGGKSEVEELEDGRKVVKEVASVPVTDMTPVFRNIYIKDVICSSARRAMYFNGLPEQNIENINVENVTIHSQLGAELAESKNITFKNVNIYPLSGAALRLSNVSDVKVEGLTTDPTIETIFEVTGRKTQNVEIKSSYNTDKMDISDEVKKSTVKLIK</sequence>
<evidence type="ECO:0000256" key="4">
    <source>
        <dbReference type="RuleBase" id="RU361169"/>
    </source>
</evidence>
<proteinExistence type="inferred from homology"/>
<dbReference type="OrthoDB" id="9795222at2"/>
<dbReference type="RefSeq" id="WP_134436740.1">
    <property type="nucleotide sequence ID" value="NZ_SOML01000008.1"/>
</dbReference>
<dbReference type="Gene3D" id="2.160.20.10">
    <property type="entry name" value="Single-stranded right-handed beta-helix, Pectin lyase-like"/>
    <property type="match status" value="1"/>
</dbReference>
<feature type="signal peptide" evidence="5">
    <location>
        <begin position="1"/>
        <end position="21"/>
    </location>
</feature>
<evidence type="ECO:0000256" key="5">
    <source>
        <dbReference type="SAM" id="SignalP"/>
    </source>
</evidence>
<dbReference type="SUPFAM" id="SSF51126">
    <property type="entry name" value="Pectin lyase-like"/>
    <property type="match status" value="1"/>
</dbReference>
<evidence type="ECO:0000313" key="6">
    <source>
        <dbReference type="EMBL" id="TFD95339.1"/>
    </source>
</evidence>
<dbReference type="PROSITE" id="PS00502">
    <property type="entry name" value="POLYGALACTURONASE"/>
    <property type="match status" value="1"/>
</dbReference>
<feature type="chain" id="PRO_5021402597" evidence="5">
    <location>
        <begin position="22"/>
        <end position="556"/>
    </location>
</feature>
<dbReference type="InterPro" id="IPR006626">
    <property type="entry name" value="PbH1"/>
</dbReference>
<dbReference type="InterPro" id="IPR000743">
    <property type="entry name" value="Glyco_hydro_28"/>
</dbReference>